<comment type="caution">
    <text evidence="1">The sequence shown here is derived from an EMBL/GenBank/DDBJ whole genome shotgun (WGS) entry which is preliminary data.</text>
</comment>
<keyword evidence="2" id="KW-1185">Reference proteome</keyword>
<protein>
    <submittedName>
        <fullName evidence="1">Uncharacterized protein</fullName>
    </submittedName>
</protein>
<organism evidence="1 2">
    <name type="scientific">Yoonia maritima</name>
    <dbReference type="NCBI Taxonomy" id="1435347"/>
    <lineage>
        <taxon>Bacteria</taxon>
        <taxon>Pseudomonadati</taxon>
        <taxon>Pseudomonadota</taxon>
        <taxon>Alphaproteobacteria</taxon>
        <taxon>Rhodobacterales</taxon>
        <taxon>Paracoccaceae</taxon>
        <taxon>Yoonia</taxon>
    </lineage>
</organism>
<evidence type="ECO:0000313" key="2">
    <source>
        <dbReference type="Proteomes" id="UP000238007"/>
    </source>
</evidence>
<dbReference type="AlphaFoldDB" id="A0A2T0W453"/>
<dbReference type="RefSeq" id="WP_279338287.1">
    <property type="nucleotide sequence ID" value="NZ_PVTP01000001.1"/>
</dbReference>
<dbReference type="Proteomes" id="UP000238007">
    <property type="component" value="Unassembled WGS sequence"/>
</dbReference>
<dbReference type="EMBL" id="PVTP01000001">
    <property type="protein sequence ID" value="PRY80254.1"/>
    <property type="molecule type" value="Genomic_DNA"/>
</dbReference>
<sequence length="41" mass="4050">MINNIGLPGLLLLLGGLNPGGIVPTTLFALTTSAAVMTGIN</sequence>
<proteinExistence type="predicted"/>
<name>A0A2T0W453_9RHOB</name>
<evidence type="ECO:0000313" key="1">
    <source>
        <dbReference type="EMBL" id="PRY80254.1"/>
    </source>
</evidence>
<reference evidence="1 2" key="1">
    <citation type="submission" date="2018-03" db="EMBL/GenBank/DDBJ databases">
        <title>Genomic Encyclopedia of Archaeal and Bacterial Type Strains, Phase II (KMG-II): from individual species to whole genera.</title>
        <authorList>
            <person name="Goeker M."/>
        </authorList>
    </citation>
    <scope>NUCLEOTIDE SEQUENCE [LARGE SCALE GENOMIC DNA]</scope>
    <source>
        <strain evidence="1 2">DSM 101533</strain>
    </source>
</reference>
<accession>A0A2T0W453</accession>
<gene>
    <name evidence="1" type="ORF">CLV80_101105</name>
</gene>